<evidence type="ECO:0000313" key="2">
    <source>
        <dbReference type="EMBL" id="MDA7424565.1"/>
    </source>
</evidence>
<evidence type="ECO:0000259" key="1">
    <source>
        <dbReference type="Pfam" id="PF14267"/>
    </source>
</evidence>
<dbReference type="RefSeq" id="WP_271431918.1">
    <property type="nucleotide sequence ID" value="NZ_JAQIOY010000002.1"/>
</dbReference>
<organism evidence="2 3">
    <name type="scientific">Thalassococcus lentus</name>
    <dbReference type="NCBI Taxonomy" id="1210524"/>
    <lineage>
        <taxon>Bacteria</taxon>
        <taxon>Pseudomonadati</taxon>
        <taxon>Pseudomonadota</taxon>
        <taxon>Alphaproteobacteria</taxon>
        <taxon>Rhodobacterales</taxon>
        <taxon>Roseobacteraceae</taxon>
        <taxon>Thalassococcus</taxon>
    </lineage>
</organism>
<accession>A0ABT4XRN7</accession>
<dbReference type="EMBL" id="JAQIOY010000002">
    <property type="protein sequence ID" value="MDA7424565.1"/>
    <property type="molecule type" value="Genomic_DNA"/>
</dbReference>
<dbReference type="InterPro" id="IPR035901">
    <property type="entry name" value="GIY-YIG_endonuc_sf"/>
</dbReference>
<evidence type="ECO:0000313" key="3">
    <source>
        <dbReference type="Proteomes" id="UP001210720"/>
    </source>
</evidence>
<protein>
    <submittedName>
        <fullName evidence="2">GIY-YIG nuclease family protein</fullName>
    </submittedName>
</protein>
<dbReference type="InterPro" id="IPR025579">
    <property type="entry name" value="DUF4357"/>
</dbReference>
<dbReference type="CDD" id="cd10447">
    <property type="entry name" value="GIY-YIG_unchar_2"/>
    <property type="match status" value="1"/>
</dbReference>
<dbReference type="Proteomes" id="UP001210720">
    <property type="component" value="Unassembled WGS sequence"/>
</dbReference>
<dbReference type="Pfam" id="PF14267">
    <property type="entry name" value="DUF4357"/>
    <property type="match status" value="1"/>
</dbReference>
<name>A0ABT4XRN7_9RHOB</name>
<keyword evidence="3" id="KW-1185">Reference proteome</keyword>
<gene>
    <name evidence="2" type="ORF">PFY00_07505</name>
</gene>
<proteinExistence type="predicted"/>
<dbReference type="Gene3D" id="3.40.1440.10">
    <property type="entry name" value="GIY-YIG endonuclease"/>
    <property type="match status" value="1"/>
</dbReference>
<sequence length="299" mass="33513">MITGRSLELFFVDGRPDGMLTAEVFNWTGHVLRLPKTQLADGLKRREAKQTGVYLLLGENDFGELAYIGEAENMAERLRQHLSQKEWWNDAILITTAGDALHKAHVKYLESRLVEIAKDAQICPLENGNIPSRPSLNEAATANMESFLSTLQMVLPAIRVDLFQSKKRPSPSHSISEATSRVELELRLAKRGLRATAFLENGEVIVESGSQLVSRWVGKSKYHEHVQLKHAHLLNSDIVEVGPELSVFKENYAFSSLSTAAATILGRSSNGRTEWKLREDGRTYAEWEEDALSKLDTNE</sequence>
<comment type="caution">
    <text evidence="2">The sequence shown here is derived from an EMBL/GenBank/DDBJ whole genome shotgun (WGS) entry which is preliminary data.</text>
</comment>
<feature type="domain" description="DUF4357" evidence="1">
    <location>
        <begin position="233"/>
        <end position="283"/>
    </location>
</feature>
<reference evidence="2 3" key="1">
    <citation type="submission" date="2023-01" db="EMBL/GenBank/DDBJ databases">
        <title>Thalassococcus onchidii sp. nov., isolated from a marine invertebrate from the South China Sea.</title>
        <authorList>
            <person name="Xu S."/>
            <person name="Liu Z."/>
            <person name="Xu Y."/>
        </authorList>
    </citation>
    <scope>NUCLEOTIDE SEQUENCE [LARGE SCALE GENOMIC DNA]</scope>
    <source>
        <strain evidence="2 3">KCTC 32084</strain>
    </source>
</reference>